<dbReference type="FunFam" id="3.30.420.10:FF:000003">
    <property type="entry name" value="Oligoribonuclease"/>
    <property type="match status" value="1"/>
</dbReference>
<dbReference type="Gene3D" id="3.30.420.10">
    <property type="entry name" value="Ribonuclease H-like superfamily/Ribonuclease H"/>
    <property type="match status" value="1"/>
</dbReference>
<dbReference type="SUPFAM" id="SSF53098">
    <property type="entry name" value="Ribonuclease H-like"/>
    <property type="match status" value="1"/>
</dbReference>
<feature type="domain" description="Exonuclease" evidence="9">
    <location>
        <begin position="5"/>
        <end position="179"/>
    </location>
</feature>
<evidence type="ECO:0000256" key="6">
    <source>
        <dbReference type="ARBA" id="ARBA00070964"/>
    </source>
</evidence>
<dbReference type="HAMAP" id="MF_00045">
    <property type="entry name" value="Oligoribonuclease"/>
    <property type="match status" value="1"/>
</dbReference>
<evidence type="ECO:0000256" key="5">
    <source>
        <dbReference type="ARBA" id="ARBA00057155"/>
    </source>
</evidence>
<keyword evidence="2 7" id="KW-0540">Nuclease</keyword>
<dbReference type="CDD" id="cd06135">
    <property type="entry name" value="Orn"/>
    <property type="match status" value="1"/>
</dbReference>
<comment type="function">
    <text evidence="5 7">3'-to-5' exoribonuclease specific for small oligoribonucleotides.</text>
</comment>
<protein>
    <recommendedName>
        <fullName evidence="6 7">Oligoribonuclease</fullName>
        <ecNumber evidence="7">3.1.-.-</ecNumber>
    </recommendedName>
</protein>
<feature type="compositionally biased region" description="Low complexity" evidence="8">
    <location>
        <begin position="205"/>
        <end position="225"/>
    </location>
</feature>
<comment type="similarity">
    <text evidence="1 7">Belongs to the oligoribonuclease family.</text>
</comment>
<dbReference type="PANTHER" id="PTHR11046:SF0">
    <property type="entry name" value="OLIGORIBONUCLEASE, MITOCHONDRIAL"/>
    <property type="match status" value="1"/>
</dbReference>
<dbReference type="RefSeq" id="WP_182561692.1">
    <property type="nucleotide sequence ID" value="NZ_JACGWT010000006.1"/>
</dbReference>
<dbReference type="Pfam" id="PF00929">
    <property type="entry name" value="RNase_T"/>
    <property type="match status" value="1"/>
</dbReference>
<dbReference type="Proteomes" id="UP000523079">
    <property type="component" value="Unassembled WGS sequence"/>
</dbReference>
<dbReference type="GO" id="GO:0003676">
    <property type="term" value="F:nucleic acid binding"/>
    <property type="evidence" value="ECO:0007669"/>
    <property type="project" value="InterPro"/>
</dbReference>
<organism evidence="10 11">
    <name type="scientific">Microlunatus kandeliicorticis</name>
    <dbReference type="NCBI Taxonomy" id="1759536"/>
    <lineage>
        <taxon>Bacteria</taxon>
        <taxon>Bacillati</taxon>
        <taxon>Actinomycetota</taxon>
        <taxon>Actinomycetes</taxon>
        <taxon>Propionibacteriales</taxon>
        <taxon>Propionibacteriaceae</taxon>
        <taxon>Microlunatus</taxon>
    </lineage>
</organism>
<evidence type="ECO:0000313" key="11">
    <source>
        <dbReference type="Proteomes" id="UP000523079"/>
    </source>
</evidence>
<keyword evidence="11" id="KW-1185">Reference proteome</keyword>
<dbReference type="AlphaFoldDB" id="A0A7W3IVM2"/>
<dbReference type="SMART" id="SM00479">
    <property type="entry name" value="EXOIII"/>
    <property type="match status" value="1"/>
</dbReference>
<evidence type="ECO:0000313" key="10">
    <source>
        <dbReference type="EMBL" id="MBA8796118.1"/>
    </source>
</evidence>
<evidence type="ECO:0000256" key="7">
    <source>
        <dbReference type="HAMAP-Rule" id="MF_00045"/>
    </source>
</evidence>
<dbReference type="InterPro" id="IPR036397">
    <property type="entry name" value="RNaseH_sf"/>
</dbReference>
<dbReference type="InterPro" id="IPR012337">
    <property type="entry name" value="RNaseH-like_sf"/>
</dbReference>
<dbReference type="InterPro" id="IPR013520">
    <property type="entry name" value="Ribonucl_H"/>
</dbReference>
<feature type="region of interest" description="Disordered" evidence="8">
    <location>
        <begin position="192"/>
        <end position="225"/>
    </location>
</feature>
<dbReference type="GO" id="GO:0000175">
    <property type="term" value="F:3'-5'-RNA exonuclease activity"/>
    <property type="evidence" value="ECO:0007669"/>
    <property type="project" value="InterPro"/>
</dbReference>
<gene>
    <name evidence="7" type="primary">orn</name>
    <name evidence="10" type="ORF">FHX74_003759</name>
</gene>
<comment type="caution">
    <text evidence="10">The sequence shown here is derived from an EMBL/GenBank/DDBJ whole genome shotgun (WGS) entry which is preliminary data.</text>
</comment>
<dbReference type="PANTHER" id="PTHR11046">
    <property type="entry name" value="OLIGORIBONUCLEASE, MITOCHONDRIAL"/>
    <property type="match status" value="1"/>
</dbReference>
<dbReference type="NCBIfam" id="NF003765">
    <property type="entry name" value="PRK05359.1"/>
    <property type="match status" value="1"/>
</dbReference>
<accession>A0A7W3IVM2</accession>
<feature type="active site" evidence="7">
    <location>
        <position position="127"/>
    </location>
</feature>
<dbReference type="EC" id="3.1.-.-" evidence="7"/>
<evidence type="ECO:0000256" key="8">
    <source>
        <dbReference type="SAM" id="MobiDB-lite"/>
    </source>
</evidence>
<dbReference type="EMBL" id="JACGWT010000006">
    <property type="protein sequence ID" value="MBA8796118.1"/>
    <property type="molecule type" value="Genomic_DNA"/>
</dbReference>
<dbReference type="InterPro" id="IPR022894">
    <property type="entry name" value="Oligoribonuclease"/>
</dbReference>
<proteinExistence type="inferred from homology"/>
<evidence type="ECO:0000259" key="9">
    <source>
        <dbReference type="SMART" id="SM00479"/>
    </source>
</evidence>
<keyword evidence="7" id="KW-0963">Cytoplasm</keyword>
<evidence type="ECO:0000256" key="2">
    <source>
        <dbReference type="ARBA" id="ARBA00022722"/>
    </source>
</evidence>
<reference evidence="10 11" key="1">
    <citation type="submission" date="2020-07" db="EMBL/GenBank/DDBJ databases">
        <title>Sequencing the genomes of 1000 actinobacteria strains.</title>
        <authorList>
            <person name="Klenk H.-P."/>
        </authorList>
    </citation>
    <scope>NUCLEOTIDE SEQUENCE [LARGE SCALE GENOMIC DNA]</scope>
    <source>
        <strain evidence="10 11">DSM 100723</strain>
    </source>
</reference>
<sequence>MSGEHLVWIDCEMTGLDLGVDELVEVAALVTDSELRVLGEGVDVVIKPSSTALDQMSDFVRDMHTHSGLLDQLEAGVTLADAEQKVLDYLKQYVPEGRRPPLAGNSIGTDRAFLAKQMPTLEGYVHYRNVDVSSVKELARRWYPRTYYQTPSKHGNHRALADIQESIEELRFYREAIFVPAPGPDSATARDIAGRHGGSVTGTKAAIEPPTEPATETPTEATSEG</sequence>
<comment type="subcellular location">
    <subcellularLocation>
        <location evidence="7">Cytoplasm</location>
    </subcellularLocation>
</comment>
<evidence type="ECO:0000256" key="1">
    <source>
        <dbReference type="ARBA" id="ARBA00009921"/>
    </source>
</evidence>
<keyword evidence="4 7" id="KW-0269">Exonuclease</keyword>
<keyword evidence="3 7" id="KW-0378">Hydrolase</keyword>
<evidence type="ECO:0000256" key="4">
    <source>
        <dbReference type="ARBA" id="ARBA00022839"/>
    </source>
</evidence>
<dbReference type="GO" id="GO:0005737">
    <property type="term" value="C:cytoplasm"/>
    <property type="evidence" value="ECO:0007669"/>
    <property type="project" value="UniProtKB-SubCell"/>
</dbReference>
<name>A0A7W3IVM2_9ACTN</name>
<evidence type="ECO:0000256" key="3">
    <source>
        <dbReference type="ARBA" id="ARBA00022801"/>
    </source>
</evidence>